<organism evidence="1 2">
    <name type="scientific">Pseudomonas edaphica</name>
    <dbReference type="NCBI Taxonomy" id="2006980"/>
    <lineage>
        <taxon>Bacteria</taxon>
        <taxon>Pseudomonadati</taxon>
        <taxon>Pseudomonadota</taxon>
        <taxon>Gammaproteobacteria</taxon>
        <taxon>Pseudomonadales</taxon>
        <taxon>Pseudomonadaceae</taxon>
        <taxon>Pseudomonas</taxon>
    </lineage>
</organism>
<dbReference type="EMBL" id="JACAOZ010000014">
    <property type="protein sequence ID" value="NVZ57947.1"/>
    <property type="molecule type" value="Genomic_DNA"/>
</dbReference>
<evidence type="ECO:0000313" key="1">
    <source>
        <dbReference type="EMBL" id="NVZ57947.1"/>
    </source>
</evidence>
<evidence type="ECO:0008006" key="3">
    <source>
        <dbReference type="Google" id="ProtNLM"/>
    </source>
</evidence>
<gene>
    <name evidence="1" type="ORF">HX797_16915</name>
</gene>
<dbReference type="InterPro" id="IPR018247">
    <property type="entry name" value="EF_Hand_1_Ca_BS"/>
</dbReference>
<dbReference type="Gene3D" id="2.40.50.230">
    <property type="entry name" value="Gp5 N-terminal domain"/>
    <property type="match status" value="1"/>
</dbReference>
<evidence type="ECO:0000313" key="2">
    <source>
        <dbReference type="Proteomes" id="UP000560470"/>
    </source>
</evidence>
<proteinExistence type="predicted"/>
<dbReference type="Proteomes" id="UP000560470">
    <property type="component" value="Unassembled WGS sequence"/>
</dbReference>
<sequence>MEVLVTFLEGDPDQPLISGCLYHKENQVPYEFVIPVGTLEALPAEKKIKVAVVMGGVTTYTYWWRIDGLLGDAEGNGIDGWFAEPDTALSRHSPYEWEGFDFIEESVSNVDHLASYLNELNQLDEVEKETFVPKASASTNGPVKERLYSIVDTDKNDRLTLAEIRAALAKPWFAQPISQLVTKYESEWFYKAEKWDALDELMGHTAEQPNAGWVAEKKRIEHLSWWKVVAETEALSAEENIWHMHLLPYIGFMSGVSRFSCAKCGKNIALTSAIMKKIAAPSVLEQFAKEFAETANVIFSEYGINTCSQVSFILGQGKVETQGFTRFRESLNYSRATFTPRKLYNLVTTAVNNGFARKGLNLTEEQKLKYIDDHLLGNDAGYGQHSFGSLDYPNNDYRGRGLLHLTFYEAYKKCADAIGVRVDSNPELAETDIKVILASGSWYWKANNIGMVADDTSLDMDLKIRRVTAKINTGLDQLTNRVVFTKEIAKLMNDEFGGCAG</sequence>
<dbReference type="Gene3D" id="1.10.530.10">
    <property type="match status" value="1"/>
</dbReference>
<name>A0A7Y7V7U8_9PSED</name>
<protein>
    <recommendedName>
        <fullName evidence="3">EF-hand domain-containing protein</fullName>
    </recommendedName>
</protein>
<dbReference type="InterPro" id="IPR037026">
    <property type="entry name" value="Vgr_OB-fold_dom_sf"/>
</dbReference>
<dbReference type="InterPro" id="IPR023346">
    <property type="entry name" value="Lysozyme-like_dom_sf"/>
</dbReference>
<dbReference type="PROSITE" id="PS00018">
    <property type="entry name" value="EF_HAND_1"/>
    <property type="match status" value="1"/>
</dbReference>
<dbReference type="AlphaFoldDB" id="A0A7Y7V7U8"/>
<accession>A0A7Y7V7U8</accession>
<comment type="caution">
    <text evidence="1">The sequence shown here is derived from an EMBL/GenBank/DDBJ whole genome shotgun (WGS) entry which is preliminary data.</text>
</comment>
<reference evidence="1 2" key="1">
    <citation type="submission" date="2020-04" db="EMBL/GenBank/DDBJ databases">
        <title>Molecular characterization of pseudomonads from Agaricus bisporus reveal novel blotch 2 pathogens in Western Europe.</title>
        <authorList>
            <person name="Taparia T."/>
            <person name="Krijger M."/>
            <person name="Haynes E."/>
            <person name="Elpinstone J.G."/>
            <person name="Noble R."/>
            <person name="Van Der Wolf J."/>
        </authorList>
    </citation>
    <scope>NUCLEOTIDE SEQUENCE [LARGE SCALE GENOMIC DNA]</scope>
    <source>
        <strain evidence="1 2">B7002</strain>
    </source>
</reference>
<dbReference type="SUPFAM" id="SSF53955">
    <property type="entry name" value="Lysozyme-like"/>
    <property type="match status" value="1"/>
</dbReference>